<dbReference type="PANTHER" id="PTHR11142">
    <property type="entry name" value="PSEUDOURIDYLATE SYNTHASE"/>
    <property type="match status" value="1"/>
</dbReference>
<accession>A0AAF0CQR2</accession>
<dbReference type="PANTHER" id="PTHR11142:SF0">
    <property type="entry name" value="TRNA PSEUDOURIDINE SYNTHASE-LIKE 1"/>
    <property type="match status" value="1"/>
</dbReference>
<sequence length="250" mass="27530">MVPPTRWRGVCAYDGTAFSGWQSQSNGKGVQDVIEARLAEILKTPVRLHGSGRTDAGVHALGQVFHFDAAWRHGPDRLRAALRAGLPPTIQIKSASVVAADFHARFSAIGKRYSFRIFEGDADPFLRPFVWSLERPRRLDGGAMKEAAAVLRGRHNFLPFAADNGTELEDPVRDLRRLDITARGRHLKLVFEANGFLYKMVRSLTGALVAVGEGRLTVADISRLVESGAPRTAEVETAPPQGLFLEKVFY</sequence>
<evidence type="ECO:0000256" key="4">
    <source>
        <dbReference type="HAMAP-Rule" id="MF_00171"/>
    </source>
</evidence>
<keyword evidence="2 4" id="KW-0819">tRNA processing</keyword>
<evidence type="ECO:0000256" key="1">
    <source>
        <dbReference type="ARBA" id="ARBA00009375"/>
    </source>
</evidence>
<keyword evidence="10" id="KW-1185">Reference proteome</keyword>
<name>A0AAF0CQR2_9BACT</name>
<dbReference type="GO" id="GO:0003723">
    <property type="term" value="F:RNA binding"/>
    <property type="evidence" value="ECO:0007669"/>
    <property type="project" value="InterPro"/>
</dbReference>
<dbReference type="GO" id="GO:0031119">
    <property type="term" value="P:tRNA pseudouridine synthesis"/>
    <property type="evidence" value="ECO:0007669"/>
    <property type="project" value="UniProtKB-UniRule"/>
</dbReference>
<dbReference type="InterPro" id="IPR001406">
    <property type="entry name" value="PsdUridine_synth_TruA"/>
</dbReference>
<dbReference type="Gene3D" id="3.30.70.660">
    <property type="entry name" value="Pseudouridine synthase I, catalytic domain, C-terminal subdomain"/>
    <property type="match status" value="1"/>
</dbReference>
<reference evidence="9" key="1">
    <citation type="submission" date="2023-03" db="EMBL/GenBank/DDBJ databases">
        <title>Lomoglobus Profundus gen. nov., sp. nov., a novel member of the phylum Verrucomicrobia, isolated from deep-marine sediment of South China Sea.</title>
        <authorList>
            <person name="Ahmad T."/>
            <person name="Ishaq S.E."/>
            <person name="Wang F."/>
        </authorList>
    </citation>
    <scope>NUCLEOTIDE SEQUENCE</scope>
    <source>
        <strain evidence="9">LMO-M01</strain>
    </source>
</reference>
<feature type="domain" description="Pseudouridine synthase I TruA alpha/beta" evidence="8">
    <location>
        <begin position="12"/>
        <end position="106"/>
    </location>
</feature>
<dbReference type="GO" id="GO:0160147">
    <property type="term" value="F:tRNA pseudouridine(38-40) synthase activity"/>
    <property type="evidence" value="ECO:0007669"/>
    <property type="project" value="UniProtKB-EC"/>
</dbReference>
<organism evidence="9 10">
    <name type="scientific">Synoicihabitans lomoniglobus</name>
    <dbReference type="NCBI Taxonomy" id="2909285"/>
    <lineage>
        <taxon>Bacteria</taxon>
        <taxon>Pseudomonadati</taxon>
        <taxon>Verrucomicrobiota</taxon>
        <taxon>Opitutia</taxon>
        <taxon>Opitutales</taxon>
        <taxon>Opitutaceae</taxon>
        <taxon>Synoicihabitans</taxon>
    </lineage>
</organism>
<protein>
    <recommendedName>
        <fullName evidence="4">tRNA pseudouridine synthase A</fullName>
        <ecNumber evidence="4">5.4.99.12</ecNumber>
    </recommendedName>
    <alternativeName>
        <fullName evidence="4">tRNA pseudouridine(38-40) synthase</fullName>
    </alternativeName>
    <alternativeName>
        <fullName evidence="4">tRNA pseudouridylate synthase I</fullName>
    </alternativeName>
    <alternativeName>
        <fullName evidence="4">tRNA-uridine isomerase I</fullName>
    </alternativeName>
</protein>
<evidence type="ECO:0000256" key="7">
    <source>
        <dbReference type="RuleBase" id="RU003792"/>
    </source>
</evidence>
<dbReference type="FunFam" id="3.30.70.580:FF:000001">
    <property type="entry name" value="tRNA pseudouridine synthase A"/>
    <property type="match status" value="1"/>
</dbReference>
<comment type="catalytic activity">
    <reaction evidence="4 7">
        <text>uridine(38/39/40) in tRNA = pseudouridine(38/39/40) in tRNA</text>
        <dbReference type="Rhea" id="RHEA:22376"/>
        <dbReference type="Rhea" id="RHEA-COMP:10085"/>
        <dbReference type="Rhea" id="RHEA-COMP:10087"/>
        <dbReference type="ChEBI" id="CHEBI:65314"/>
        <dbReference type="ChEBI" id="CHEBI:65315"/>
        <dbReference type="EC" id="5.4.99.12"/>
    </reaction>
</comment>
<evidence type="ECO:0000313" key="10">
    <source>
        <dbReference type="Proteomes" id="UP001218638"/>
    </source>
</evidence>
<keyword evidence="3 4" id="KW-0413">Isomerase</keyword>
<comment type="similarity">
    <text evidence="1 4 7">Belongs to the tRNA pseudouridine synthase TruA family.</text>
</comment>
<dbReference type="InterPro" id="IPR020097">
    <property type="entry name" value="PsdUridine_synth_TruA_a/b_dom"/>
</dbReference>
<dbReference type="Pfam" id="PF01416">
    <property type="entry name" value="PseudoU_synth_1"/>
    <property type="match status" value="2"/>
</dbReference>
<comment type="function">
    <text evidence="4">Formation of pseudouridine at positions 38, 39 and 40 in the anticodon stem and loop of transfer RNAs.</text>
</comment>
<evidence type="ECO:0000256" key="3">
    <source>
        <dbReference type="ARBA" id="ARBA00023235"/>
    </source>
</evidence>
<dbReference type="EMBL" id="CP119075">
    <property type="protein sequence ID" value="WED66318.1"/>
    <property type="molecule type" value="Genomic_DNA"/>
</dbReference>
<feature type="binding site" evidence="4 6">
    <location>
        <position position="113"/>
    </location>
    <ligand>
        <name>substrate</name>
    </ligand>
</feature>
<dbReference type="CDD" id="cd02570">
    <property type="entry name" value="PseudoU_synth_EcTruA"/>
    <property type="match status" value="1"/>
</dbReference>
<dbReference type="InterPro" id="IPR020095">
    <property type="entry name" value="PsdUridine_synth_TruA_C"/>
</dbReference>
<gene>
    <name evidence="4 9" type="primary">truA</name>
    <name evidence="9" type="ORF">PXH66_05585</name>
</gene>
<comment type="caution">
    <text evidence="4">Lacks conserved residue(s) required for the propagation of feature annotation.</text>
</comment>
<dbReference type="Gene3D" id="3.30.70.580">
    <property type="entry name" value="Pseudouridine synthase I, catalytic domain, N-terminal subdomain"/>
    <property type="match status" value="1"/>
</dbReference>
<dbReference type="Proteomes" id="UP001218638">
    <property type="component" value="Chromosome"/>
</dbReference>
<evidence type="ECO:0000256" key="6">
    <source>
        <dbReference type="PIRSR" id="PIRSR001430-2"/>
    </source>
</evidence>
<dbReference type="NCBIfam" id="TIGR00071">
    <property type="entry name" value="hisT_truA"/>
    <property type="match status" value="1"/>
</dbReference>
<evidence type="ECO:0000313" key="9">
    <source>
        <dbReference type="EMBL" id="WED66318.1"/>
    </source>
</evidence>
<dbReference type="AlphaFoldDB" id="A0AAF0CQR2"/>
<feature type="active site" description="Nucleophile" evidence="4 5">
    <location>
        <position position="55"/>
    </location>
</feature>
<evidence type="ECO:0000256" key="5">
    <source>
        <dbReference type="PIRSR" id="PIRSR001430-1"/>
    </source>
</evidence>
<dbReference type="EC" id="5.4.99.12" evidence="4"/>
<proteinExistence type="inferred from homology"/>
<dbReference type="SUPFAM" id="SSF55120">
    <property type="entry name" value="Pseudouridine synthase"/>
    <property type="match status" value="1"/>
</dbReference>
<feature type="domain" description="Pseudouridine synthase I TruA alpha/beta" evidence="8">
    <location>
        <begin position="147"/>
        <end position="250"/>
    </location>
</feature>
<dbReference type="PIRSF" id="PIRSF001430">
    <property type="entry name" value="tRNA_psdUrid_synth"/>
    <property type="match status" value="1"/>
</dbReference>
<dbReference type="InterPro" id="IPR020094">
    <property type="entry name" value="TruA/RsuA/RluB/E/F_N"/>
</dbReference>
<evidence type="ECO:0000256" key="2">
    <source>
        <dbReference type="ARBA" id="ARBA00022694"/>
    </source>
</evidence>
<dbReference type="HAMAP" id="MF_00171">
    <property type="entry name" value="TruA"/>
    <property type="match status" value="1"/>
</dbReference>
<dbReference type="KEGG" id="slom:PXH66_05585"/>
<dbReference type="RefSeq" id="WP_330927881.1">
    <property type="nucleotide sequence ID" value="NZ_CP119075.1"/>
</dbReference>
<dbReference type="InterPro" id="IPR020103">
    <property type="entry name" value="PsdUridine_synth_cat_dom_sf"/>
</dbReference>
<evidence type="ECO:0000259" key="8">
    <source>
        <dbReference type="Pfam" id="PF01416"/>
    </source>
</evidence>
<comment type="subunit">
    <text evidence="4">Homodimer.</text>
</comment>